<dbReference type="PANTHER" id="PTHR19848">
    <property type="entry name" value="WD40 REPEAT PROTEIN"/>
    <property type="match status" value="1"/>
</dbReference>
<evidence type="ECO:0000256" key="2">
    <source>
        <dbReference type="ARBA" id="ARBA00022574"/>
    </source>
</evidence>
<name>A0ABX6EX30_KLUMA</name>
<dbReference type="Pfam" id="PF00400">
    <property type="entry name" value="WD40"/>
    <property type="match status" value="4"/>
</dbReference>
<dbReference type="InterPro" id="IPR015943">
    <property type="entry name" value="WD40/YVTN_repeat-like_dom_sf"/>
</dbReference>
<dbReference type="EMBL" id="CP015057">
    <property type="protein sequence ID" value="QGN16171.1"/>
    <property type="molecule type" value="Genomic_DNA"/>
</dbReference>
<dbReference type="InterPro" id="IPR019775">
    <property type="entry name" value="WD40_repeat_CS"/>
</dbReference>
<evidence type="ECO:0000256" key="5">
    <source>
        <dbReference type="PROSITE-ProRule" id="PRU00221"/>
    </source>
</evidence>
<organism evidence="6 7">
    <name type="scientific">Kluyveromyces marxianus</name>
    <name type="common">Yeast</name>
    <name type="synonym">Candida kefyr</name>
    <dbReference type="NCBI Taxonomy" id="4911"/>
    <lineage>
        <taxon>Eukaryota</taxon>
        <taxon>Fungi</taxon>
        <taxon>Dikarya</taxon>
        <taxon>Ascomycota</taxon>
        <taxon>Saccharomycotina</taxon>
        <taxon>Saccharomycetes</taxon>
        <taxon>Saccharomycetales</taxon>
        <taxon>Saccharomycetaceae</taxon>
        <taxon>Kluyveromyces</taxon>
    </lineage>
</organism>
<protein>
    <submittedName>
        <fullName evidence="6">Nuclear distribution protein PAC1</fullName>
    </submittedName>
</protein>
<dbReference type="InterPro" id="IPR037190">
    <property type="entry name" value="LIS1_N"/>
</dbReference>
<feature type="repeat" description="WD" evidence="5">
    <location>
        <begin position="202"/>
        <end position="245"/>
    </location>
</feature>
<dbReference type="Proteomes" id="UP000422736">
    <property type="component" value="Chromosome 4"/>
</dbReference>
<dbReference type="SMART" id="SM00320">
    <property type="entry name" value="WD40"/>
    <property type="match status" value="7"/>
</dbReference>
<proteinExistence type="predicted"/>
<dbReference type="PANTHER" id="PTHR19848:SF0">
    <property type="entry name" value="NOTCHLESS PROTEIN HOMOLOG 1"/>
    <property type="match status" value="1"/>
</dbReference>
<dbReference type="Gene3D" id="2.130.10.10">
    <property type="entry name" value="YVTN repeat-like/Quinoprotein amine dehydrogenase"/>
    <property type="match status" value="2"/>
</dbReference>
<evidence type="ECO:0000313" key="7">
    <source>
        <dbReference type="Proteomes" id="UP000422736"/>
    </source>
</evidence>
<sequence length="444" mass="50124">MLSEIQRQSLNRAVCDYVRQNGGSPQLLSQLESLLPGPDASHKQDTQLLERKWNSIVRLQSRIMELEKQCSSSSNSTTNDSQQTIDNANANWIPKEKPSFQITLEAPVTALCLHPTLPIIYVGLESGKLLRYDILNVELPLQSTMAHLDAITSISVSLPNTNNNNSSSSSSRPAYLATTSKDLNCKIWELDRDSSLTHIRTLVGHEHTVSECQFFEKDSDLYLATCSRDLSVKIWDTSNGWCIKSFQPHTQWVRTLHVRGEYILTGSNDSALRLTHWPSGNGLSMGIGHEFPVETVRILAQNANDILPQYQPLGFQYVSSASRDGTIRIWKVSLPKFIPHRPPRPNPMDTNFRLMAVLKGHKSWVRHLCQFNNKLYSCSDDGSIKCWELNWPDISSTTCTKTWDLSENGFQNCLALDNIDFTNYPSRKLLFSGSNNGTLTCFMR</sequence>
<dbReference type="SUPFAM" id="SSF109925">
    <property type="entry name" value="Lissencephaly-1 protein (Lis-1, PAF-AH alpha) N-terminal domain"/>
    <property type="match status" value="1"/>
</dbReference>
<dbReference type="PRINTS" id="PR00320">
    <property type="entry name" value="GPROTEINBRPT"/>
</dbReference>
<evidence type="ECO:0000256" key="3">
    <source>
        <dbReference type="ARBA" id="ARBA00022737"/>
    </source>
</evidence>
<evidence type="ECO:0000313" key="6">
    <source>
        <dbReference type="EMBL" id="QGN16171.1"/>
    </source>
</evidence>
<reference evidence="6 7" key="1">
    <citation type="submission" date="2016-03" db="EMBL/GenBank/DDBJ databases">
        <title>How can Kluyveromyces marxianus grow so fast - potential evolutionary course in Saccharomyces Complex revealed by comparative genomics.</title>
        <authorList>
            <person name="Mo W."/>
            <person name="Lu W."/>
            <person name="Yang X."/>
            <person name="Qi J."/>
            <person name="Lv H."/>
        </authorList>
    </citation>
    <scope>NUCLEOTIDE SEQUENCE [LARGE SCALE GENOMIC DNA]</scope>
    <source>
        <strain evidence="6 7">FIM1</strain>
    </source>
</reference>
<gene>
    <name evidence="6" type="primary">PAC1</name>
    <name evidence="6" type="ORF">FIM1_2873</name>
</gene>
<accession>A0ABX6EX30</accession>
<dbReference type="PROSITE" id="PS00678">
    <property type="entry name" value="WD_REPEATS_1"/>
    <property type="match status" value="1"/>
</dbReference>
<evidence type="ECO:0000256" key="4">
    <source>
        <dbReference type="ARBA" id="ARBA00023242"/>
    </source>
</evidence>
<keyword evidence="4" id="KW-0539">Nucleus</keyword>
<dbReference type="InterPro" id="IPR020472">
    <property type="entry name" value="WD40_PAC1"/>
</dbReference>
<evidence type="ECO:0000256" key="1">
    <source>
        <dbReference type="ARBA" id="ARBA00004604"/>
    </source>
</evidence>
<dbReference type="Gene3D" id="1.20.960.30">
    <property type="match status" value="1"/>
</dbReference>
<dbReference type="PROSITE" id="PS50082">
    <property type="entry name" value="WD_REPEATS_2"/>
    <property type="match status" value="1"/>
</dbReference>
<dbReference type="InterPro" id="IPR001680">
    <property type="entry name" value="WD40_rpt"/>
</dbReference>
<keyword evidence="3" id="KW-0677">Repeat</keyword>
<dbReference type="SUPFAM" id="SSF50978">
    <property type="entry name" value="WD40 repeat-like"/>
    <property type="match status" value="1"/>
</dbReference>
<reference evidence="6 7" key="2">
    <citation type="submission" date="2019-11" db="EMBL/GenBank/DDBJ databases">
        <authorList>
            <person name="Lu H."/>
        </authorList>
    </citation>
    <scope>NUCLEOTIDE SEQUENCE [LARGE SCALE GENOMIC DNA]</scope>
    <source>
        <strain evidence="6 7">FIM1</strain>
    </source>
</reference>
<dbReference type="InterPro" id="IPR036322">
    <property type="entry name" value="WD40_repeat_dom_sf"/>
</dbReference>
<keyword evidence="7" id="KW-1185">Reference proteome</keyword>
<comment type="subcellular location">
    <subcellularLocation>
        <location evidence="1">Nucleus</location>
        <location evidence="1">Nucleolus</location>
    </subcellularLocation>
</comment>
<keyword evidence="2 5" id="KW-0853">WD repeat</keyword>